<reference evidence="1" key="1">
    <citation type="submission" date="2023-07" db="EMBL/GenBank/DDBJ databases">
        <title>Genomic Encyclopedia of Type Strains, Phase IV (KMG-IV): sequencing the most valuable type-strain genomes for metagenomic binning, comparative biology and taxonomic classification.</title>
        <authorList>
            <person name="Goeker M."/>
        </authorList>
    </citation>
    <scope>NUCLEOTIDE SEQUENCE</scope>
    <source>
        <strain evidence="1">DSM 19659</strain>
    </source>
</reference>
<evidence type="ECO:0000313" key="2">
    <source>
        <dbReference type="Proteomes" id="UP001241537"/>
    </source>
</evidence>
<dbReference type="SUPFAM" id="SSF53756">
    <property type="entry name" value="UDP-Glycosyltransferase/glycogen phosphorylase"/>
    <property type="match status" value="1"/>
</dbReference>
<accession>A0AAE3VBB6</accession>
<keyword evidence="2" id="KW-1185">Reference proteome</keyword>
<name>A0AAE3VBB6_9FIRM</name>
<dbReference type="Proteomes" id="UP001241537">
    <property type="component" value="Unassembled WGS sequence"/>
</dbReference>
<dbReference type="EMBL" id="JAUSTO010000010">
    <property type="protein sequence ID" value="MDQ0152977.1"/>
    <property type="molecule type" value="Genomic_DNA"/>
</dbReference>
<dbReference type="Pfam" id="PF13692">
    <property type="entry name" value="Glyco_trans_1_4"/>
    <property type="match status" value="1"/>
</dbReference>
<dbReference type="Gene3D" id="3.40.50.2000">
    <property type="entry name" value="Glycogen Phosphorylase B"/>
    <property type="match status" value="1"/>
</dbReference>
<proteinExistence type="predicted"/>
<dbReference type="RefSeq" id="WP_307254966.1">
    <property type="nucleotide sequence ID" value="NZ_JAUSTO010000010.1"/>
</dbReference>
<gene>
    <name evidence="1" type="ORF">J2S20_001683</name>
</gene>
<organism evidence="1 2">
    <name type="scientific">Moryella indoligenes</name>
    <dbReference type="NCBI Taxonomy" id="371674"/>
    <lineage>
        <taxon>Bacteria</taxon>
        <taxon>Bacillati</taxon>
        <taxon>Bacillota</taxon>
        <taxon>Clostridia</taxon>
        <taxon>Lachnospirales</taxon>
        <taxon>Lachnospiraceae</taxon>
        <taxon>Moryella</taxon>
    </lineage>
</organism>
<protein>
    <submittedName>
        <fullName evidence="1">Glycosyltransferase involved in cell wall biosynthesis</fullName>
    </submittedName>
</protein>
<comment type="caution">
    <text evidence="1">The sequence shown here is derived from an EMBL/GenBank/DDBJ whole genome shotgun (WGS) entry which is preliminary data.</text>
</comment>
<sequence>MRAAMKIYFITTHDFSDVQIGGVQGSRRNYEILSAIAETVLHRVDVRINRKNMLRQMGFYFPGIVSREMREMKAEIDRERCTLIFLDSSLLGKLAAYFRKETALPVISFFHNCERDYYAMLARRSRAKLPQYLYAGFAEACCCRWSTAIYSLNSRDQRRIASLYGRRSDGNIPVTVYDRMSEDELKSEVYRSDDRSAEAPMLFVGADFPPNYEGIRWFIQQVMPELKQRLLIVGKNFERRKKDLEKLSERVTVIGTVDDIKPYYMKAGCVVLPIFDGAGMKVKTAEALMYGKYIFGSEEAFMGYTQLSEEAGRRCNSAAEYVKAIRDFYGNRTGYYCEASRKCYESFYSAAAARISFEAALKPYL</sequence>
<evidence type="ECO:0000313" key="1">
    <source>
        <dbReference type="EMBL" id="MDQ0152977.1"/>
    </source>
</evidence>
<dbReference type="AlphaFoldDB" id="A0AAE3VBB6"/>